<accession>A0A150B2K7</accession>
<evidence type="ECO:0000313" key="4">
    <source>
        <dbReference type="EMBL" id="KXX95790.1"/>
    </source>
</evidence>
<dbReference type="PATRIC" id="fig|1396.432.peg.3995"/>
<feature type="compositionally biased region" description="Basic and acidic residues" evidence="1">
    <location>
        <begin position="213"/>
        <end position="229"/>
    </location>
</feature>
<gene>
    <name evidence="4" type="ORF">AT274_03825</name>
</gene>
<feature type="compositionally biased region" description="Polar residues" evidence="1">
    <location>
        <begin position="195"/>
        <end position="212"/>
    </location>
</feature>
<reference evidence="4 5" key="1">
    <citation type="submission" date="2015-12" db="EMBL/GenBank/DDBJ databases">
        <title>Bacillus cereus Group isolate.</title>
        <authorList>
            <person name="Kovac J."/>
        </authorList>
    </citation>
    <scope>NUCLEOTIDE SEQUENCE [LARGE SCALE GENOMIC DNA]</scope>
    <source>
        <strain evidence="4 5">FSL W8-0275</strain>
    </source>
</reference>
<sequence>MKTKITNIGKVCLVTGLVFTQFSNLDVFSSTAYAIVDKNISPFIMEIDKSTKQMNEEAIFTIESLNSEEKIIEFSLPDGADFNEEVTKKLNMENVMVDSINVVENSRIRIEKKESNNALGKVFIVAKMTRPGDFEFEAKSQNGNTEMKRNKISLSVLDEIKATSDKKHIEQAENSLVEQTEAINENPIIKEPGDISTTQKSVNESDSIPNNEVKTKEDTNEKSPSIMDEKIYDEKTNKSVEDGNAHQVELNRKNIENPVVADKKRERDIPLTEYAADSYQSILKYPDVKVINERTGAGPSIPGKYAFQLRWSPDVSYEVSGENRTYAAYYRFTSGNANKQSYVLIKNVGFYNGSWIDLRINVLDISSGYIDIYKPTSKRNADDFLRVNYKGSKGSAAQLSYEFINHKTGHTTPVSSMWNFKRLNGYKSVDLRTDGKYLTNLYTYNTTTISYKDNGNRTNNFVGTGGGEKSNTNMSITFDEIDELPVRLNLERSTGWLKYERDAISKVEMPAPDVEGNTTEDDSRELSYYIYQNVPSQSSTSYYAKSLSIESEVDTSFKLKNVKITDEEHNDVSNFFDVTIKNNKIIATAKTNIVRTSQFNDKFYRIKVTGSLVENADFMKYYKNGYLEIPVVAKNYVDGDKKGQTSNRDIAKIKYKGIPTGEAVPQTVKVGTDISKMDISKFVTSLSVDTNAEIDKPISVVRLEDIPKTDIPGDYTVTAIIKTKQGIEAKVKVPIKIVEGTLKLVNVPKAISFNNLVISSKPTIYAPSFIDGKVTVVDGRAKKQKWHLGVKEIKPLTSNNGDQLIGAMIYTDEKGTNHTLNMENTEVLSQTLKDDNDYDVSWHKNQGIRLQVAPGPNVKINTKYQGELQWTLTDAPI</sequence>
<dbReference type="Pfam" id="PF20596">
    <property type="entry name" value="pAdhesive_11"/>
    <property type="match status" value="1"/>
</dbReference>
<organism evidence="4 5">
    <name type="scientific">Bacillus cereus</name>
    <dbReference type="NCBI Taxonomy" id="1396"/>
    <lineage>
        <taxon>Bacteria</taxon>
        <taxon>Bacillati</taxon>
        <taxon>Bacillota</taxon>
        <taxon>Bacilli</taxon>
        <taxon>Bacillales</taxon>
        <taxon>Bacillaceae</taxon>
        <taxon>Bacillus</taxon>
        <taxon>Bacillus cereus group</taxon>
    </lineage>
</organism>
<dbReference type="EMBL" id="LOMT01000100">
    <property type="protein sequence ID" value="KXX95790.1"/>
    <property type="molecule type" value="Genomic_DNA"/>
</dbReference>
<evidence type="ECO:0000256" key="1">
    <source>
        <dbReference type="SAM" id="MobiDB-lite"/>
    </source>
</evidence>
<feature type="domain" description="WxL" evidence="2">
    <location>
        <begin position="739"/>
        <end position="876"/>
    </location>
</feature>
<evidence type="ECO:0000259" key="2">
    <source>
        <dbReference type="Pfam" id="PF13731"/>
    </source>
</evidence>
<comment type="caution">
    <text evidence="4">The sequence shown here is derived from an EMBL/GenBank/DDBJ whole genome shotgun (WGS) entry which is preliminary data.</text>
</comment>
<name>A0A150B2K7_BACCE</name>
<dbReference type="Pfam" id="PF13731">
    <property type="entry name" value="WxL"/>
    <property type="match status" value="1"/>
</dbReference>
<feature type="domain" description="Putative adhesive" evidence="3">
    <location>
        <begin position="50"/>
        <end position="151"/>
    </location>
</feature>
<dbReference type="InterPro" id="IPR046771">
    <property type="entry name" value="pAdhesive_11"/>
</dbReference>
<protein>
    <submittedName>
        <fullName evidence="4">Cell surface protein</fullName>
    </submittedName>
</protein>
<evidence type="ECO:0000259" key="3">
    <source>
        <dbReference type="Pfam" id="PF20596"/>
    </source>
</evidence>
<feature type="region of interest" description="Disordered" evidence="1">
    <location>
        <begin position="184"/>
        <end position="229"/>
    </location>
</feature>
<dbReference type="Proteomes" id="UP000075591">
    <property type="component" value="Unassembled WGS sequence"/>
</dbReference>
<dbReference type="RefSeq" id="WP_046946808.1">
    <property type="nucleotide sequence ID" value="NZ_JARPVK010000011.1"/>
</dbReference>
<dbReference type="AlphaFoldDB" id="A0A150B2K7"/>
<proteinExistence type="predicted"/>
<evidence type="ECO:0000313" key="5">
    <source>
        <dbReference type="Proteomes" id="UP000075591"/>
    </source>
</evidence>
<dbReference type="InterPro" id="IPR027994">
    <property type="entry name" value="WxL_dom"/>
</dbReference>